<dbReference type="AlphaFoldDB" id="X0S3I8"/>
<dbReference type="PANTHER" id="PTHR33397">
    <property type="entry name" value="UPF0331 PROTEIN YUTE"/>
    <property type="match status" value="1"/>
</dbReference>
<sequence length="106" mass="12203">MRVAVRQLSDLSGLEEKNFLDDSHKIASAKYNFIIAIEAAIDMGNHIISQNGFRAPEDYADTFSVLGEYGVVSDEFAKELRKMARCRNRLVHIYWEVDDKQVYNIM</sequence>
<evidence type="ECO:0000256" key="3">
    <source>
        <dbReference type="ARBA" id="ARBA00022801"/>
    </source>
</evidence>
<reference evidence="5" key="1">
    <citation type="journal article" date="2014" name="Front. Microbiol.">
        <title>High frequency of phylogenetically diverse reductive dehalogenase-homologous genes in deep subseafloor sedimentary metagenomes.</title>
        <authorList>
            <person name="Kawai M."/>
            <person name="Futagami T."/>
            <person name="Toyoda A."/>
            <person name="Takaki Y."/>
            <person name="Nishi S."/>
            <person name="Hori S."/>
            <person name="Arai W."/>
            <person name="Tsubouchi T."/>
            <person name="Morono Y."/>
            <person name="Uchiyama I."/>
            <person name="Ito T."/>
            <person name="Fujiyama A."/>
            <person name="Inagaki F."/>
            <person name="Takami H."/>
        </authorList>
    </citation>
    <scope>NUCLEOTIDE SEQUENCE</scope>
    <source>
        <strain evidence="5">Expedition CK06-06</strain>
    </source>
</reference>
<dbReference type="Pfam" id="PF01934">
    <property type="entry name" value="HepT-like"/>
    <property type="match status" value="1"/>
</dbReference>
<dbReference type="GO" id="GO:0004540">
    <property type="term" value="F:RNA nuclease activity"/>
    <property type="evidence" value="ECO:0007669"/>
    <property type="project" value="InterPro"/>
</dbReference>
<dbReference type="GO" id="GO:0016787">
    <property type="term" value="F:hydrolase activity"/>
    <property type="evidence" value="ECO:0007669"/>
    <property type="project" value="UniProtKB-KW"/>
</dbReference>
<dbReference type="InterPro" id="IPR037038">
    <property type="entry name" value="HepT-like_sf"/>
</dbReference>
<organism evidence="5">
    <name type="scientific">marine sediment metagenome</name>
    <dbReference type="NCBI Taxonomy" id="412755"/>
    <lineage>
        <taxon>unclassified sequences</taxon>
        <taxon>metagenomes</taxon>
        <taxon>ecological metagenomes</taxon>
    </lineage>
</organism>
<dbReference type="InterPro" id="IPR052379">
    <property type="entry name" value="Type_VII_TA_RNase"/>
</dbReference>
<name>X0S3I8_9ZZZZ</name>
<evidence type="ECO:0000256" key="1">
    <source>
        <dbReference type="ARBA" id="ARBA00022649"/>
    </source>
</evidence>
<comment type="similarity">
    <text evidence="4">Belongs to the HepT RNase toxin family.</text>
</comment>
<dbReference type="NCBIfam" id="NF047751">
    <property type="entry name" value="HepT_toxin"/>
    <property type="match status" value="1"/>
</dbReference>
<keyword evidence="2" id="KW-0540">Nuclease</keyword>
<protein>
    <recommendedName>
        <fullName evidence="6">DUF86 domain-containing protein</fullName>
    </recommendedName>
</protein>
<dbReference type="InterPro" id="IPR008201">
    <property type="entry name" value="HepT-like"/>
</dbReference>
<evidence type="ECO:0000313" key="5">
    <source>
        <dbReference type="EMBL" id="GAF69816.1"/>
    </source>
</evidence>
<gene>
    <name evidence="5" type="ORF">S01H1_10199</name>
</gene>
<comment type="caution">
    <text evidence="5">The sequence shown here is derived from an EMBL/GenBank/DDBJ whole genome shotgun (WGS) entry which is preliminary data.</text>
</comment>
<accession>X0S3I8</accession>
<dbReference type="PANTHER" id="PTHR33397:SF5">
    <property type="entry name" value="RNASE YUTE-RELATED"/>
    <property type="match status" value="1"/>
</dbReference>
<dbReference type="Gene3D" id="1.20.120.580">
    <property type="entry name" value="bsu32300-like"/>
    <property type="match status" value="1"/>
</dbReference>
<dbReference type="SUPFAM" id="SSF81593">
    <property type="entry name" value="Nucleotidyltransferase substrate binding subunit/domain"/>
    <property type="match status" value="1"/>
</dbReference>
<keyword evidence="1" id="KW-1277">Toxin-antitoxin system</keyword>
<proteinExistence type="inferred from homology"/>
<evidence type="ECO:0000256" key="2">
    <source>
        <dbReference type="ARBA" id="ARBA00022722"/>
    </source>
</evidence>
<keyword evidence="3" id="KW-0378">Hydrolase</keyword>
<dbReference type="EMBL" id="BARS01005208">
    <property type="protein sequence ID" value="GAF69816.1"/>
    <property type="molecule type" value="Genomic_DNA"/>
</dbReference>
<evidence type="ECO:0008006" key="6">
    <source>
        <dbReference type="Google" id="ProtNLM"/>
    </source>
</evidence>
<feature type="non-terminal residue" evidence="5">
    <location>
        <position position="106"/>
    </location>
</feature>
<dbReference type="GO" id="GO:0110001">
    <property type="term" value="C:toxin-antitoxin complex"/>
    <property type="evidence" value="ECO:0007669"/>
    <property type="project" value="InterPro"/>
</dbReference>
<evidence type="ECO:0000256" key="4">
    <source>
        <dbReference type="ARBA" id="ARBA00024207"/>
    </source>
</evidence>